<feature type="compositionally biased region" description="Polar residues" evidence="8">
    <location>
        <begin position="774"/>
        <end position="796"/>
    </location>
</feature>
<dbReference type="GO" id="GO:0022008">
    <property type="term" value="P:neurogenesis"/>
    <property type="evidence" value="ECO:0007669"/>
    <property type="project" value="TreeGrafter"/>
</dbReference>
<dbReference type="InterPro" id="IPR011009">
    <property type="entry name" value="Kinase-like_dom_sf"/>
</dbReference>
<accession>A0AAV2TLK6</accession>
<dbReference type="Proteomes" id="UP001497525">
    <property type="component" value="Unassembled WGS sequence"/>
</dbReference>
<evidence type="ECO:0000256" key="6">
    <source>
        <dbReference type="ARBA" id="ARBA00022840"/>
    </source>
</evidence>
<dbReference type="InterPro" id="IPR009030">
    <property type="entry name" value="Growth_fac_rcpt_cys_sf"/>
</dbReference>
<dbReference type="SUPFAM" id="SSF57184">
    <property type="entry name" value="Growth factor receptor domain"/>
    <property type="match status" value="1"/>
</dbReference>
<dbReference type="Gene3D" id="2.10.220.10">
    <property type="entry name" value="Hormone Receptor, Insulin-like Growth Factor Receptor 1, Chain A, domain 2"/>
    <property type="match status" value="2"/>
</dbReference>
<dbReference type="InterPro" id="IPR008266">
    <property type="entry name" value="Tyr_kinase_AS"/>
</dbReference>
<reference evidence="10" key="1">
    <citation type="submission" date="2024-06" db="EMBL/GenBank/DDBJ databases">
        <authorList>
            <person name="Liu X."/>
            <person name="Lenzi L."/>
            <person name="Haldenby T S."/>
            <person name="Uol C."/>
        </authorList>
    </citation>
    <scope>NUCLEOTIDE SEQUENCE</scope>
</reference>
<feature type="compositionally biased region" description="Polar residues" evidence="8">
    <location>
        <begin position="1458"/>
        <end position="1475"/>
    </location>
</feature>
<organism evidence="10 11">
    <name type="scientific">Calicophoron daubneyi</name>
    <name type="common">Rumen fluke</name>
    <name type="synonym">Paramphistomum daubneyi</name>
    <dbReference type="NCBI Taxonomy" id="300641"/>
    <lineage>
        <taxon>Eukaryota</taxon>
        <taxon>Metazoa</taxon>
        <taxon>Spiralia</taxon>
        <taxon>Lophotrochozoa</taxon>
        <taxon>Platyhelminthes</taxon>
        <taxon>Trematoda</taxon>
        <taxon>Digenea</taxon>
        <taxon>Plagiorchiida</taxon>
        <taxon>Pronocephalata</taxon>
        <taxon>Paramphistomoidea</taxon>
        <taxon>Paramphistomidae</taxon>
        <taxon>Calicophoron</taxon>
    </lineage>
</organism>
<dbReference type="InterPro" id="IPR036941">
    <property type="entry name" value="Rcpt_L-dom_sf"/>
</dbReference>
<dbReference type="FunFam" id="1.10.510.10:FF:000027">
    <property type="entry name" value="Receptor protein-tyrosine kinase"/>
    <property type="match status" value="1"/>
</dbReference>
<dbReference type="InterPro" id="IPR000719">
    <property type="entry name" value="Prot_kinase_dom"/>
</dbReference>
<dbReference type="PRINTS" id="PR00109">
    <property type="entry name" value="TYRKINASE"/>
</dbReference>
<dbReference type="InterPro" id="IPR006212">
    <property type="entry name" value="Furin_repeat"/>
</dbReference>
<evidence type="ECO:0000313" key="11">
    <source>
        <dbReference type="Proteomes" id="UP001497525"/>
    </source>
</evidence>
<feature type="region of interest" description="Disordered" evidence="8">
    <location>
        <begin position="774"/>
        <end position="813"/>
    </location>
</feature>
<keyword evidence="3" id="KW-0808">Transferase</keyword>
<evidence type="ECO:0000256" key="8">
    <source>
        <dbReference type="SAM" id="MobiDB-lite"/>
    </source>
</evidence>
<evidence type="ECO:0000256" key="2">
    <source>
        <dbReference type="ARBA" id="ARBA00022553"/>
    </source>
</evidence>
<dbReference type="SUPFAM" id="SSF56112">
    <property type="entry name" value="Protein kinase-like (PK-like)"/>
    <property type="match status" value="1"/>
</dbReference>
<proteinExistence type="predicted"/>
<dbReference type="PROSITE" id="PS50011">
    <property type="entry name" value="PROTEIN_KINASE_DOM"/>
    <property type="match status" value="1"/>
</dbReference>
<dbReference type="Gene3D" id="3.80.20.20">
    <property type="entry name" value="Receptor L-domain"/>
    <property type="match status" value="1"/>
</dbReference>
<dbReference type="PROSITE" id="PS00109">
    <property type="entry name" value="PROTEIN_KINASE_TYR"/>
    <property type="match status" value="1"/>
</dbReference>
<dbReference type="GO" id="GO:0043066">
    <property type="term" value="P:negative regulation of apoptotic process"/>
    <property type="evidence" value="ECO:0007669"/>
    <property type="project" value="TreeGrafter"/>
</dbReference>
<feature type="region of interest" description="Disordered" evidence="8">
    <location>
        <begin position="1275"/>
        <end position="1308"/>
    </location>
</feature>
<dbReference type="InterPro" id="IPR020635">
    <property type="entry name" value="Tyr_kinase_cat_dom"/>
</dbReference>
<keyword evidence="2" id="KW-0597">Phosphoprotein</keyword>
<evidence type="ECO:0000256" key="3">
    <source>
        <dbReference type="ARBA" id="ARBA00022679"/>
    </source>
</evidence>
<feature type="domain" description="Protein kinase" evidence="9">
    <location>
        <begin position="745"/>
        <end position="1061"/>
    </location>
</feature>
<dbReference type="SMART" id="SM00219">
    <property type="entry name" value="TyrKc"/>
    <property type="match status" value="1"/>
</dbReference>
<dbReference type="CDD" id="cd00064">
    <property type="entry name" value="FU"/>
    <property type="match status" value="2"/>
</dbReference>
<comment type="subcellular location">
    <subcellularLocation>
        <location evidence="1">Membrane</location>
        <topology evidence="1">Single-pass type I membrane protein</topology>
    </subcellularLocation>
</comment>
<dbReference type="GO" id="GO:0009925">
    <property type="term" value="C:basal plasma membrane"/>
    <property type="evidence" value="ECO:0007669"/>
    <property type="project" value="TreeGrafter"/>
</dbReference>
<dbReference type="Pfam" id="PF01030">
    <property type="entry name" value="Recep_L_domain"/>
    <property type="match status" value="1"/>
</dbReference>
<sequence length="1475" mass="163467">MDAESLKNLTNCTYLRGNLVISAESYQPSKALLGHEPITKVEQLWALHSLEEVSGYVYLDLGYFGNKLLNLSFLENLVKVGGYLSKARAGIMIMNSGAQIPGLRSLRDVARGNVVFYNNSRLCYLHTLPWMITSGRSKEVSGNMRIVHTGPDGLHCAVTREECHPACDSRFGCWGPGRDQCVRCRYKRAGRHDCVETCETLNGYISDFWSNKKDQAQNSILQYSPLRNQTIHSYGSPDADYVCTPCHSECKHTCSGPGADQCIGDCKTAWAEGKCVAKCGPDSYLNVDRRICEPCQSHCHQRQLTHQPVCTGPGRYPGKGGCNKCEKFIVAASPESITLYGHPNDAPSMSLLCLRGDCPPETYLTTEVVKRNSVFSAFTETFTNVIPICRPCHPRCTRCSSYSLLEATKNRLGCIICAGYWFRETCVEQCPVEETYTVSVPDLPSYEAAVDAVENSTTIKGQSNQMKLDKIDRVTTRHMNGRCLACNFECHNGCWGPEPNQCHHCLHFRFYLDLLSSSSIWNYSEPIIHAWNISRQEFAPSLLPKHDIFSKFLCLPSCPDNFMYAATDPFSGDQLCYTEKVLSDYHKGLIIKDNTELLLLLDPNSPRSIGTVHQSYDSVMFWIALVCIIVALLFVCYCCCRFKQQKLNKQRYQSTSLSQFLFCPTFGPWKSNANPAGDQYFDGPMGTVNTGDAIGMNILSGQQDSSLRGTASTLNPQFTLSNSGTYKPPNLGRLVMINSDDLILDEHYGPLGTGAFGAVYRGVWKMRVTSEMNGATPNENVGVSEKGTSADTSGNTECHLEQPEKPQMSNGTPNRYRMVHVAVKILNDSRGPNDLQALLDEARVMASVSHPHCLPLLGMCLSQSRRCLVSAYVVSGSLDRYLKVHAPDLPSTLLLQWAAQIASGMAYLESLGIIHRDLATRNVLVTARDHLQITDFGLAKVLEEDDEESHGEVIVRSGRVPIRWLAVETLTHGRYSFKTDVWAYGVTIWEIFTFGEKPYSKIETANVKSHILSGNRLKQPELCTLQLYQIMLSCWEEDPEDRPTFSELYQTFAQSLKEPMLYLMPKVGSNRPALLGADSTGGDTRSRVTIYPSFKRSSYKFGRPIPLTKHWNSASPFQAPNILYGSGATTASSSSSRRFDPRRRTRNSLMLPHTILLASRQGKQQQQKRCSTGGRTDQTLSTSVSGLSDRWSHSSFPHHSHSALPEVSESGLAMNKTSQFNMDMQNTGKGRNAAPFNSSVLSSDSWASSHQPLISSDQDSSLSQLMLTNFGYTSSESRSSMLTPSTALSTLPPEQCSGDASPLVHTPEQSVQTNTVHENPTTAAEVVSPPQGLMPANFQTEAAAGYVWPQWPLAFAETDLIPSDNSFVEGNGSSTPGLLTQNESDINLPFLNRQLWRRRNARQRQYYLRQLRLNRSALGMSLPEQTVEEAVEENSAWDGPPDSVNSGELNDADGSSGGSQVDENSSNRYCPNPTS</sequence>
<dbReference type="GO" id="GO:0008284">
    <property type="term" value="P:positive regulation of cell population proliferation"/>
    <property type="evidence" value="ECO:0007669"/>
    <property type="project" value="TreeGrafter"/>
</dbReference>
<protein>
    <recommendedName>
        <fullName evidence="9">Protein kinase domain-containing protein</fullName>
    </recommendedName>
</protein>
<dbReference type="GO" id="GO:0007169">
    <property type="term" value="P:cell surface receptor protein tyrosine kinase signaling pathway"/>
    <property type="evidence" value="ECO:0007669"/>
    <property type="project" value="TreeGrafter"/>
</dbReference>
<keyword evidence="5" id="KW-0418">Kinase</keyword>
<dbReference type="InterPro" id="IPR050122">
    <property type="entry name" value="RTK"/>
</dbReference>
<feature type="region of interest" description="Disordered" evidence="8">
    <location>
        <begin position="1159"/>
        <end position="1207"/>
    </location>
</feature>
<dbReference type="Pfam" id="PF07714">
    <property type="entry name" value="PK_Tyr_Ser-Thr"/>
    <property type="match status" value="1"/>
</dbReference>
<evidence type="ECO:0000256" key="7">
    <source>
        <dbReference type="ARBA" id="ARBA00023137"/>
    </source>
</evidence>
<keyword evidence="4" id="KW-0547">Nucleotide-binding</keyword>
<evidence type="ECO:0000256" key="4">
    <source>
        <dbReference type="ARBA" id="ARBA00022741"/>
    </source>
</evidence>
<dbReference type="EMBL" id="CAXLJL010000356">
    <property type="protein sequence ID" value="CAL5136901.1"/>
    <property type="molecule type" value="Genomic_DNA"/>
</dbReference>
<evidence type="ECO:0000256" key="1">
    <source>
        <dbReference type="ARBA" id="ARBA00004479"/>
    </source>
</evidence>
<dbReference type="Gene3D" id="1.10.510.10">
    <property type="entry name" value="Transferase(Phosphotransferase) domain 1"/>
    <property type="match status" value="1"/>
</dbReference>
<dbReference type="PANTHER" id="PTHR24416:SF566">
    <property type="entry name" value="EPIDERMAL GROWTH FACTOR RECEPTOR"/>
    <property type="match status" value="1"/>
</dbReference>
<evidence type="ECO:0000313" key="10">
    <source>
        <dbReference type="EMBL" id="CAL5136901.1"/>
    </source>
</evidence>
<feature type="region of interest" description="Disordered" evidence="8">
    <location>
        <begin position="1425"/>
        <end position="1475"/>
    </location>
</feature>
<dbReference type="InterPro" id="IPR000494">
    <property type="entry name" value="Rcpt_L-dom"/>
</dbReference>
<dbReference type="SUPFAM" id="SSF52058">
    <property type="entry name" value="L domain-like"/>
    <property type="match status" value="1"/>
</dbReference>
<dbReference type="GO" id="GO:0005524">
    <property type="term" value="F:ATP binding"/>
    <property type="evidence" value="ECO:0007669"/>
    <property type="project" value="UniProtKB-KW"/>
</dbReference>
<feature type="compositionally biased region" description="Polar residues" evidence="8">
    <location>
        <begin position="1161"/>
        <end position="1186"/>
    </location>
</feature>
<feature type="region of interest" description="Disordered" evidence="8">
    <location>
        <begin position="1126"/>
        <end position="1145"/>
    </location>
</feature>
<dbReference type="PANTHER" id="PTHR24416">
    <property type="entry name" value="TYROSINE-PROTEIN KINASE RECEPTOR"/>
    <property type="match status" value="1"/>
</dbReference>
<feature type="compositionally biased region" description="Polar residues" evidence="8">
    <location>
        <begin position="1275"/>
        <end position="1289"/>
    </location>
</feature>
<evidence type="ECO:0000256" key="5">
    <source>
        <dbReference type="ARBA" id="ARBA00022777"/>
    </source>
</evidence>
<keyword evidence="6" id="KW-0067">ATP-binding</keyword>
<evidence type="ECO:0000259" key="9">
    <source>
        <dbReference type="PROSITE" id="PS50011"/>
    </source>
</evidence>
<comment type="caution">
    <text evidence="10">The sequence shown here is derived from an EMBL/GenBank/DDBJ whole genome shotgun (WGS) entry which is preliminary data.</text>
</comment>
<dbReference type="InterPro" id="IPR001245">
    <property type="entry name" value="Ser-Thr/Tyr_kinase_cat_dom"/>
</dbReference>
<name>A0AAV2TLK6_CALDB</name>
<dbReference type="SMART" id="SM00261">
    <property type="entry name" value="FU"/>
    <property type="match status" value="5"/>
</dbReference>
<dbReference type="GO" id="GO:0043235">
    <property type="term" value="C:receptor complex"/>
    <property type="evidence" value="ECO:0007669"/>
    <property type="project" value="TreeGrafter"/>
</dbReference>
<gene>
    <name evidence="10" type="ORF">CDAUBV1_LOCUS11197</name>
</gene>
<keyword evidence="7" id="KW-0829">Tyrosine-protein kinase</keyword>
<dbReference type="GO" id="GO:0004714">
    <property type="term" value="F:transmembrane receptor protein tyrosine kinase activity"/>
    <property type="evidence" value="ECO:0007669"/>
    <property type="project" value="TreeGrafter"/>
</dbReference>